<comment type="caution">
    <text evidence="2">The sequence shown here is derived from an EMBL/GenBank/DDBJ whole genome shotgun (WGS) entry which is preliminary data.</text>
</comment>
<protein>
    <submittedName>
        <fullName evidence="2">Uncharacterized protein</fullName>
    </submittedName>
</protein>
<feature type="region of interest" description="Disordered" evidence="1">
    <location>
        <begin position="1"/>
        <end position="26"/>
    </location>
</feature>
<organism evidence="2 3">
    <name type="scientific">Glutamicibacter ardleyensis</name>
    <dbReference type="NCBI Taxonomy" id="225894"/>
    <lineage>
        <taxon>Bacteria</taxon>
        <taxon>Bacillati</taxon>
        <taxon>Actinomycetota</taxon>
        <taxon>Actinomycetes</taxon>
        <taxon>Micrococcales</taxon>
        <taxon>Micrococcaceae</taxon>
        <taxon>Glutamicibacter</taxon>
    </lineage>
</organism>
<name>A0ABQ2DMV8_9MICC</name>
<dbReference type="Proteomes" id="UP000606115">
    <property type="component" value="Unassembled WGS sequence"/>
</dbReference>
<accession>A0ABQ2DMV8</accession>
<gene>
    <name evidence="2" type="ORF">GCM10007173_23320</name>
</gene>
<reference evidence="3" key="1">
    <citation type="journal article" date="2019" name="Int. J. Syst. Evol. Microbiol.">
        <title>The Global Catalogue of Microorganisms (GCM) 10K type strain sequencing project: providing services to taxonomists for standard genome sequencing and annotation.</title>
        <authorList>
            <consortium name="The Broad Institute Genomics Platform"/>
            <consortium name="The Broad Institute Genome Sequencing Center for Infectious Disease"/>
            <person name="Wu L."/>
            <person name="Ma J."/>
        </authorList>
    </citation>
    <scope>NUCLEOTIDE SEQUENCE [LARGE SCALE GENOMIC DNA]</scope>
    <source>
        <strain evidence="3">CGMCC 1.3685</strain>
    </source>
</reference>
<proteinExistence type="predicted"/>
<evidence type="ECO:0000313" key="2">
    <source>
        <dbReference type="EMBL" id="GGJ63710.1"/>
    </source>
</evidence>
<evidence type="ECO:0000256" key="1">
    <source>
        <dbReference type="SAM" id="MobiDB-lite"/>
    </source>
</evidence>
<dbReference type="EMBL" id="BMKX01000005">
    <property type="protein sequence ID" value="GGJ63710.1"/>
    <property type="molecule type" value="Genomic_DNA"/>
</dbReference>
<keyword evidence="3" id="KW-1185">Reference proteome</keyword>
<evidence type="ECO:0000313" key="3">
    <source>
        <dbReference type="Proteomes" id="UP000606115"/>
    </source>
</evidence>
<sequence length="51" mass="5706">MSPGAPEPQLEPRSLRERGGRSARWHMSVPNRHIYAKGLALDLLTLGPRTK</sequence>